<proteinExistence type="predicted"/>
<dbReference type="PANTHER" id="PTHR33908:SF11">
    <property type="entry name" value="MEMBRANE PROTEIN"/>
    <property type="match status" value="1"/>
</dbReference>
<comment type="subcellular location">
    <subcellularLocation>
        <location evidence="1">Cell membrane</location>
        <topology evidence="1">Multi-pass membrane protein</topology>
    </subcellularLocation>
</comment>
<dbReference type="GO" id="GO:0016763">
    <property type="term" value="F:pentosyltransferase activity"/>
    <property type="evidence" value="ECO:0007669"/>
    <property type="project" value="TreeGrafter"/>
</dbReference>
<feature type="transmembrane region" description="Helical" evidence="8">
    <location>
        <begin position="65"/>
        <end position="83"/>
    </location>
</feature>
<dbReference type="GO" id="GO:0005886">
    <property type="term" value="C:plasma membrane"/>
    <property type="evidence" value="ECO:0007669"/>
    <property type="project" value="UniProtKB-SubCell"/>
</dbReference>
<feature type="transmembrane region" description="Helical" evidence="8">
    <location>
        <begin position="318"/>
        <end position="334"/>
    </location>
</feature>
<keyword evidence="4" id="KW-0808">Transferase</keyword>
<feature type="transmembrane region" description="Helical" evidence="8">
    <location>
        <begin position="235"/>
        <end position="256"/>
    </location>
</feature>
<evidence type="ECO:0000259" key="9">
    <source>
        <dbReference type="Pfam" id="PF13231"/>
    </source>
</evidence>
<dbReference type="InterPro" id="IPR050297">
    <property type="entry name" value="LipidA_mod_glycosyltrf_83"/>
</dbReference>
<feature type="transmembrane region" description="Helical" evidence="8">
    <location>
        <begin position="143"/>
        <end position="176"/>
    </location>
</feature>
<evidence type="ECO:0000313" key="11">
    <source>
        <dbReference type="Proteomes" id="UP000236655"/>
    </source>
</evidence>
<keyword evidence="7 8" id="KW-0472">Membrane</keyword>
<feature type="transmembrane region" description="Helical" evidence="8">
    <location>
        <begin position="188"/>
        <end position="207"/>
    </location>
</feature>
<evidence type="ECO:0000256" key="8">
    <source>
        <dbReference type="SAM" id="Phobius"/>
    </source>
</evidence>
<evidence type="ECO:0000256" key="6">
    <source>
        <dbReference type="ARBA" id="ARBA00022989"/>
    </source>
</evidence>
<dbReference type="PANTHER" id="PTHR33908">
    <property type="entry name" value="MANNOSYLTRANSFERASE YKCB-RELATED"/>
    <property type="match status" value="1"/>
</dbReference>
<feature type="transmembrane region" description="Helical" evidence="8">
    <location>
        <begin position="95"/>
        <end position="117"/>
    </location>
</feature>
<dbReference type="RefSeq" id="WP_102951547.1">
    <property type="nucleotide sequence ID" value="NZ_CP024847.1"/>
</dbReference>
<dbReference type="Proteomes" id="UP000236655">
    <property type="component" value="Chromosome"/>
</dbReference>
<evidence type="ECO:0000256" key="5">
    <source>
        <dbReference type="ARBA" id="ARBA00022692"/>
    </source>
</evidence>
<feature type="transmembrane region" description="Helical" evidence="8">
    <location>
        <begin position="268"/>
        <end position="287"/>
    </location>
</feature>
<name>A0A2I7N726_9NEIS</name>
<keyword evidence="3" id="KW-0328">Glycosyltransferase</keyword>
<dbReference type="InterPro" id="IPR038731">
    <property type="entry name" value="RgtA/B/C-like"/>
</dbReference>
<dbReference type="Pfam" id="PF13231">
    <property type="entry name" value="PMT_2"/>
    <property type="match status" value="1"/>
</dbReference>
<evidence type="ECO:0000256" key="1">
    <source>
        <dbReference type="ARBA" id="ARBA00004651"/>
    </source>
</evidence>
<evidence type="ECO:0000313" key="10">
    <source>
        <dbReference type="EMBL" id="AUR52251.1"/>
    </source>
</evidence>
<feature type="domain" description="Glycosyltransferase RgtA/B/C/D-like" evidence="9">
    <location>
        <begin position="45"/>
        <end position="204"/>
    </location>
</feature>
<sequence length="468" mass="54058">MDRKVLLVFILIVFMHLLFNQSLQLHYDEAYYWVWSKNLALSYYDHPPMIAYLIRLTTLFSDKEFFVRLAAVLCSTTTVIMMYKTALRMFGQKAADVTVLLALAWPILEGTFFITTIDSPLLMFWSITLYCVVRGFIENELKFVYLAGLFLGCSLLSKYTAILILPGILIYLILAAKKRNKLWNINTYLALLMAIVVFSPVIIWNAGHDWVSFAFQFKHGIASDKSLNFASFGDYIGSTIGAANPFISLTIFAFIFVKRKQLLRDERYLLLVSIFLFVVVFFAYNSLFKFMEANWVAPAYISGIIFAAACLTEYNLKWVYRTAITLILILLPIAKMPGKFVPKQFQSKIPAVNAFMGNQQLYDKIRQNYLHAGDIVLSCDYGNASRGWYYLGQGRTYVLSNFKFTDNYQYWNDKLSYPIQNALYYCDNDDSGNITLLKDYFKEVKPLGSIAYRDNFVNNKLYLYRLSN</sequence>
<dbReference type="OrthoDB" id="8933800at2"/>
<keyword evidence="6 8" id="KW-1133">Transmembrane helix</keyword>
<dbReference type="AlphaFoldDB" id="A0A2I7N726"/>
<organism evidence="10 11">
    <name type="scientific">Aquella oligotrophica</name>
    <dbReference type="NCBI Taxonomy" id="2067065"/>
    <lineage>
        <taxon>Bacteria</taxon>
        <taxon>Pseudomonadati</taxon>
        <taxon>Pseudomonadota</taxon>
        <taxon>Betaproteobacteria</taxon>
        <taxon>Neisseriales</taxon>
        <taxon>Neisseriaceae</taxon>
        <taxon>Aquella</taxon>
    </lineage>
</organism>
<gene>
    <name evidence="10" type="ORF">CUN60_08075</name>
</gene>
<dbReference type="KEGG" id="nba:CUN60_08075"/>
<evidence type="ECO:0000256" key="4">
    <source>
        <dbReference type="ARBA" id="ARBA00022679"/>
    </source>
</evidence>
<evidence type="ECO:0000256" key="3">
    <source>
        <dbReference type="ARBA" id="ARBA00022676"/>
    </source>
</evidence>
<reference evidence="11" key="1">
    <citation type="submission" date="2017-11" db="EMBL/GenBank/DDBJ databases">
        <authorList>
            <person name="Chan K.G."/>
            <person name="Lee L.S."/>
        </authorList>
    </citation>
    <scope>NUCLEOTIDE SEQUENCE [LARGE SCALE GENOMIC DNA]</scope>
    <source>
        <strain evidence="11">DSM 100970</strain>
    </source>
</reference>
<keyword evidence="11" id="KW-1185">Reference proteome</keyword>
<evidence type="ECO:0000256" key="2">
    <source>
        <dbReference type="ARBA" id="ARBA00022475"/>
    </source>
</evidence>
<protein>
    <recommendedName>
        <fullName evidence="9">Glycosyltransferase RgtA/B/C/D-like domain-containing protein</fullName>
    </recommendedName>
</protein>
<dbReference type="GO" id="GO:0009103">
    <property type="term" value="P:lipopolysaccharide biosynthetic process"/>
    <property type="evidence" value="ECO:0007669"/>
    <property type="project" value="UniProtKB-ARBA"/>
</dbReference>
<evidence type="ECO:0000256" key="7">
    <source>
        <dbReference type="ARBA" id="ARBA00023136"/>
    </source>
</evidence>
<feature type="transmembrane region" description="Helical" evidence="8">
    <location>
        <begin position="293"/>
        <end position="311"/>
    </location>
</feature>
<keyword evidence="2" id="KW-1003">Cell membrane</keyword>
<dbReference type="EMBL" id="CP024847">
    <property type="protein sequence ID" value="AUR52251.1"/>
    <property type="molecule type" value="Genomic_DNA"/>
</dbReference>
<accession>A0A2I7N726</accession>
<keyword evidence="5 8" id="KW-0812">Transmembrane</keyword>